<proteinExistence type="predicted"/>
<protein>
    <submittedName>
        <fullName evidence="1">Uncharacterized protein</fullName>
    </submittedName>
</protein>
<dbReference type="EMBL" id="JAUTXU010000430">
    <property type="protein sequence ID" value="KAK3680715.1"/>
    <property type="molecule type" value="Genomic_DNA"/>
</dbReference>
<comment type="caution">
    <text evidence="1">The sequence shown here is derived from an EMBL/GenBank/DDBJ whole genome shotgun (WGS) entry which is preliminary data.</text>
</comment>
<accession>A0ACC3MBB6</accession>
<sequence>MISSAPIPAALLSVLLVGACASPVKRQTYAAAIEKDFPDPSVIQAGDGEYYAYGTAGNGVQIQVARSSDGINWEYQDGVDALELGSIAWAPEDPSVWAPDVTPGPNGVYYMYFSAIANEAAGKHCIGFATATDPMGPFEPVSSAPWVCDTEFGDIDPDQFLDEDGSRWVTWKVDGNSAGSDSTPIMLQQVEEDGYTKIGDAIEILNRDEADGPLVEAPSLVKNEGIYYLTFSSNMYDTDKYDTSFATATSVTGPYTKAQAPDAPILTSDMQGLYGPGGADIFIVPGQNKVMLFHGWNAEHSARYMYATSIDLVDGKITVYWG</sequence>
<keyword evidence="2" id="KW-1185">Reference proteome</keyword>
<gene>
    <name evidence="1" type="ORF">LTR37_021095</name>
</gene>
<name>A0ACC3MBB6_9PEZI</name>
<evidence type="ECO:0000313" key="1">
    <source>
        <dbReference type="EMBL" id="KAK3680715.1"/>
    </source>
</evidence>
<reference evidence="1" key="1">
    <citation type="submission" date="2023-07" db="EMBL/GenBank/DDBJ databases">
        <title>Black Yeasts Isolated from many extreme environments.</title>
        <authorList>
            <person name="Coleine C."/>
            <person name="Stajich J.E."/>
            <person name="Selbmann L."/>
        </authorList>
    </citation>
    <scope>NUCLEOTIDE SEQUENCE</scope>
    <source>
        <strain evidence="1">CCFEE 5714</strain>
    </source>
</reference>
<evidence type="ECO:0000313" key="2">
    <source>
        <dbReference type="Proteomes" id="UP001281147"/>
    </source>
</evidence>
<organism evidence="1 2">
    <name type="scientific">Vermiconidia calcicola</name>
    <dbReference type="NCBI Taxonomy" id="1690605"/>
    <lineage>
        <taxon>Eukaryota</taxon>
        <taxon>Fungi</taxon>
        <taxon>Dikarya</taxon>
        <taxon>Ascomycota</taxon>
        <taxon>Pezizomycotina</taxon>
        <taxon>Dothideomycetes</taxon>
        <taxon>Dothideomycetidae</taxon>
        <taxon>Mycosphaerellales</taxon>
        <taxon>Extremaceae</taxon>
        <taxon>Vermiconidia</taxon>
    </lineage>
</organism>
<dbReference type="Proteomes" id="UP001281147">
    <property type="component" value="Unassembled WGS sequence"/>
</dbReference>